<evidence type="ECO:0008006" key="2">
    <source>
        <dbReference type="Google" id="ProtNLM"/>
    </source>
</evidence>
<evidence type="ECO:0000313" key="1">
    <source>
        <dbReference type="EMBL" id="QHT90427.1"/>
    </source>
</evidence>
<reference evidence="1" key="1">
    <citation type="journal article" date="2020" name="Nature">
        <title>Giant virus diversity and host interactions through global metagenomics.</title>
        <authorList>
            <person name="Schulz F."/>
            <person name="Roux S."/>
            <person name="Paez-Espino D."/>
            <person name="Jungbluth S."/>
            <person name="Walsh D.A."/>
            <person name="Denef V.J."/>
            <person name="McMahon K.D."/>
            <person name="Konstantinidis K.T."/>
            <person name="Eloe-Fadrosh E.A."/>
            <person name="Kyrpides N.C."/>
            <person name="Woyke T."/>
        </authorList>
    </citation>
    <scope>NUCLEOTIDE SEQUENCE</scope>
    <source>
        <strain evidence="1">GVMAG-M-3300023184-68</strain>
    </source>
</reference>
<proteinExistence type="predicted"/>
<dbReference type="SUPFAM" id="SSF109604">
    <property type="entry name" value="HD-domain/PDEase-like"/>
    <property type="match status" value="1"/>
</dbReference>
<protein>
    <recommendedName>
        <fullName evidence="2">HD domain-containing protein</fullName>
    </recommendedName>
</protein>
<dbReference type="EMBL" id="MN740154">
    <property type="protein sequence ID" value="QHT90427.1"/>
    <property type="molecule type" value="Genomic_DNA"/>
</dbReference>
<accession>A0A6C0IDB5</accession>
<name>A0A6C0IDB5_9ZZZZ</name>
<dbReference type="AlphaFoldDB" id="A0A6C0IDB5"/>
<organism evidence="1">
    <name type="scientific">viral metagenome</name>
    <dbReference type="NCBI Taxonomy" id="1070528"/>
    <lineage>
        <taxon>unclassified sequences</taxon>
        <taxon>metagenomes</taxon>
        <taxon>organismal metagenomes</taxon>
    </lineage>
</organism>
<sequence>MLFTKLFRYVLTTTLQYNIDESHGLSHSMNTLYYANQIFREEVLIRPEIQFHERLIYVSAIIHDMCDKKYTDKSRELVNIERFLGESLKPFEIEATTKIISTMPYSYVKEHGFPDLGEYQTAYNIVREADLLTAYDFDRSIIYHMNNHIVLDLQTSFHNAKTLFSERVFRHNEDGLFFTDYAKKQSIVLHDNAFQRMWFWKNILDYEKFGFPDDSSKP</sequence>
<dbReference type="Gene3D" id="1.10.3210.10">
    <property type="entry name" value="Hypothetical protein af1432"/>
    <property type="match status" value="1"/>
</dbReference>